<keyword evidence="2" id="KW-0032">Aminotransferase</keyword>
<dbReference type="Pfam" id="PF00155">
    <property type="entry name" value="Aminotran_1_2"/>
    <property type="match status" value="1"/>
</dbReference>
<dbReference type="PANTHER" id="PTHR43807:SF20">
    <property type="entry name" value="FI04487P"/>
    <property type="match status" value="1"/>
</dbReference>
<comment type="cofactor">
    <cofactor evidence="1">
        <name>pyridoxal 5'-phosphate</name>
        <dbReference type="ChEBI" id="CHEBI:597326"/>
    </cofactor>
</comment>
<evidence type="ECO:0000259" key="5">
    <source>
        <dbReference type="Pfam" id="PF00155"/>
    </source>
</evidence>
<evidence type="ECO:0000256" key="2">
    <source>
        <dbReference type="ARBA" id="ARBA00022576"/>
    </source>
</evidence>
<dbReference type="InterPro" id="IPR015424">
    <property type="entry name" value="PyrdxlP-dep_Trfase"/>
</dbReference>
<dbReference type="Gene3D" id="3.90.1150.10">
    <property type="entry name" value="Aspartate Aminotransferase, domain 1"/>
    <property type="match status" value="1"/>
</dbReference>
<dbReference type="InterPro" id="IPR004839">
    <property type="entry name" value="Aminotransferase_I/II_large"/>
</dbReference>
<evidence type="ECO:0000256" key="1">
    <source>
        <dbReference type="ARBA" id="ARBA00001933"/>
    </source>
</evidence>
<dbReference type="GO" id="GO:0005739">
    <property type="term" value="C:mitochondrion"/>
    <property type="evidence" value="ECO:0007669"/>
    <property type="project" value="TreeGrafter"/>
</dbReference>
<accession>A0A0G4PBN0</accession>
<keyword evidence="4" id="KW-0663">Pyridoxal phosphate</keyword>
<dbReference type="Proteomes" id="UP000053732">
    <property type="component" value="Unassembled WGS sequence"/>
</dbReference>
<organism evidence="6 7">
    <name type="scientific">Penicillium camemberti (strain FM 013)</name>
    <dbReference type="NCBI Taxonomy" id="1429867"/>
    <lineage>
        <taxon>Eukaryota</taxon>
        <taxon>Fungi</taxon>
        <taxon>Dikarya</taxon>
        <taxon>Ascomycota</taxon>
        <taxon>Pezizomycotina</taxon>
        <taxon>Eurotiomycetes</taxon>
        <taxon>Eurotiomycetidae</taxon>
        <taxon>Eurotiales</taxon>
        <taxon>Aspergillaceae</taxon>
        <taxon>Penicillium</taxon>
    </lineage>
</organism>
<dbReference type="GO" id="GO:0016212">
    <property type="term" value="F:kynurenine-oxoglutarate transaminase activity"/>
    <property type="evidence" value="ECO:0007669"/>
    <property type="project" value="TreeGrafter"/>
</dbReference>
<dbReference type="STRING" id="1429867.A0A0G4PBN0"/>
<gene>
    <name evidence="6" type="ORF">PCAMFM013_S010g000117</name>
</gene>
<keyword evidence="3 6" id="KW-0808">Transferase</keyword>
<feature type="domain" description="Aminotransferase class I/classII large" evidence="5">
    <location>
        <begin position="76"/>
        <end position="224"/>
    </location>
</feature>
<keyword evidence="7" id="KW-1185">Reference proteome</keyword>
<dbReference type="AlphaFoldDB" id="A0A0G4PBN0"/>
<dbReference type="SUPFAM" id="SSF53383">
    <property type="entry name" value="PLP-dependent transferases"/>
    <property type="match status" value="1"/>
</dbReference>
<name>A0A0G4PBN0_PENC3</name>
<evidence type="ECO:0000256" key="4">
    <source>
        <dbReference type="ARBA" id="ARBA00022898"/>
    </source>
</evidence>
<evidence type="ECO:0000313" key="7">
    <source>
        <dbReference type="Proteomes" id="UP000053732"/>
    </source>
</evidence>
<protein>
    <submittedName>
        <fullName evidence="6">Pyridoxal phosphate-dependent transferase, major domain</fullName>
    </submittedName>
</protein>
<dbReference type="Gene3D" id="3.40.640.10">
    <property type="entry name" value="Type I PLP-dependent aspartate aminotransferase-like (Major domain)"/>
    <property type="match status" value="1"/>
</dbReference>
<dbReference type="EMBL" id="HG793143">
    <property type="protein sequence ID" value="CRL23679.1"/>
    <property type="molecule type" value="Genomic_DNA"/>
</dbReference>
<dbReference type="GO" id="GO:0030170">
    <property type="term" value="F:pyridoxal phosphate binding"/>
    <property type="evidence" value="ECO:0007669"/>
    <property type="project" value="InterPro"/>
</dbReference>
<reference evidence="6 7" key="1">
    <citation type="journal article" date="2014" name="Nat. Commun.">
        <title>Multiple recent horizontal transfers of a large genomic region in cheese making fungi.</title>
        <authorList>
            <person name="Cheeseman K."/>
            <person name="Ropars J."/>
            <person name="Renault P."/>
            <person name="Dupont J."/>
            <person name="Gouzy J."/>
            <person name="Branca A."/>
            <person name="Abraham A.L."/>
            <person name="Ceppi M."/>
            <person name="Conseiller E."/>
            <person name="Debuchy R."/>
            <person name="Malagnac F."/>
            <person name="Goarin A."/>
            <person name="Silar P."/>
            <person name="Lacoste S."/>
            <person name="Sallet E."/>
            <person name="Bensimon A."/>
            <person name="Giraud T."/>
            <person name="Brygoo Y."/>
        </authorList>
    </citation>
    <scope>NUCLEOTIDE SEQUENCE [LARGE SCALE GENOMIC DNA]</scope>
    <source>
        <strain evidence="7">FM 013</strain>
    </source>
</reference>
<dbReference type="PANTHER" id="PTHR43807">
    <property type="entry name" value="FI04487P"/>
    <property type="match status" value="1"/>
</dbReference>
<dbReference type="InterPro" id="IPR051326">
    <property type="entry name" value="Kynurenine-oxoglutarate_AT"/>
</dbReference>
<dbReference type="InterPro" id="IPR015421">
    <property type="entry name" value="PyrdxlP-dep_Trfase_major"/>
</dbReference>
<dbReference type="CDD" id="cd00609">
    <property type="entry name" value="AAT_like"/>
    <property type="match status" value="1"/>
</dbReference>
<evidence type="ECO:0000313" key="6">
    <source>
        <dbReference type="EMBL" id="CRL23679.1"/>
    </source>
</evidence>
<evidence type="ECO:0000256" key="3">
    <source>
        <dbReference type="ARBA" id="ARBA00022679"/>
    </source>
</evidence>
<proteinExistence type="predicted"/>
<sequence length="282" mass="30696">MFSRSYCHILAQSRNCRSINLSSAPLTLRPGHSARAMSATASRPDPFRPAKRVAGQRQDVWSIVNEAAAASPVQPIVNMGQGFFGYNPPKFALDAAKDALDRVECNQYSPTKGRPRLRQAIADAYSPFFGKKINPETEVSITTGANEGMLSAFMGFIEDGDEVIIFEPFFDQYISNIEMPGGTIRYVPLHPPKDGATKTSPASEWTINFEELEGAMNSKTKMIVRMRTTPSARSSRARSSSALVNCVSSTTLSSCLMRSTTASSTFPTLESLLCPQSCTSAL</sequence>
<dbReference type="InterPro" id="IPR015422">
    <property type="entry name" value="PyrdxlP-dep_Trfase_small"/>
</dbReference>